<comment type="caution">
    <text evidence="2">The sequence shown here is derived from an EMBL/GenBank/DDBJ whole genome shotgun (WGS) entry which is preliminary data.</text>
</comment>
<evidence type="ECO:0000313" key="2">
    <source>
        <dbReference type="EMBL" id="NNU34912.1"/>
    </source>
</evidence>
<protein>
    <submittedName>
        <fullName evidence="2">Carboxypeptidase-like regulatory domain-containing protein</fullName>
    </submittedName>
</protein>
<feature type="signal peptide" evidence="1">
    <location>
        <begin position="1"/>
        <end position="21"/>
    </location>
</feature>
<accession>A0ABX1W7S8</accession>
<dbReference type="Pfam" id="PF13715">
    <property type="entry name" value="CarbopepD_reg_2"/>
    <property type="match status" value="1"/>
</dbReference>
<dbReference type="Proteomes" id="UP000566071">
    <property type="component" value="Unassembled WGS sequence"/>
</dbReference>
<keyword evidence="1" id="KW-0732">Signal</keyword>
<dbReference type="EMBL" id="JABFCR010000079">
    <property type="protein sequence ID" value="NNU34912.1"/>
    <property type="molecule type" value="Genomic_DNA"/>
</dbReference>
<gene>
    <name evidence="2" type="ORF">HK413_14225</name>
</gene>
<dbReference type="SUPFAM" id="SSF49464">
    <property type="entry name" value="Carboxypeptidase regulatory domain-like"/>
    <property type="match status" value="1"/>
</dbReference>
<evidence type="ECO:0000313" key="3">
    <source>
        <dbReference type="Proteomes" id="UP000566071"/>
    </source>
</evidence>
<dbReference type="Gene3D" id="2.60.40.1120">
    <property type="entry name" value="Carboxypeptidase-like, regulatory domain"/>
    <property type="match status" value="1"/>
</dbReference>
<dbReference type="InterPro" id="IPR043741">
    <property type="entry name" value="DUF5686"/>
</dbReference>
<dbReference type="InterPro" id="IPR008969">
    <property type="entry name" value="CarboxyPept-like_regulatory"/>
</dbReference>
<name>A0ABX1W7S8_9SPHI</name>
<sequence length="286" mass="32253">MKRFLLSVFILLGAFVFKASAQQYVLSGKITDVNGKPISYVSVYIHNSTYGTTTNEDGIYKFNIPAGTYNLVYRFVGYKERIEKVVINDREERRDIQLEDEIYQLKTATIRDKDGMDTAANVIMRKVIAKREYYLNEIKSYSCAIYVKGVQKLVSAPKSLLKGGVSRVLDLDSNGRGILYQSEQLSTFDFERPNKVKEVTIASRAAGITPTFSYYKASDLQANFYNNVFVINGLSANGFVSPIAANAFSYYRYKLIGQTVTNGRTIDKIQLSARGRATMLLRAIFI</sequence>
<keyword evidence="3" id="KW-1185">Reference proteome</keyword>
<evidence type="ECO:0000256" key="1">
    <source>
        <dbReference type="SAM" id="SignalP"/>
    </source>
</evidence>
<dbReference type="Pfam" id="PF18939">
    <property type="entry name" value="DUF5686"/>
    <property type="match status" value="1"/>
</dbReference>
<feature type="chain" id="PRO_5045342793" evidence="1">
    <location>
        <begin position="22"/>
        <end position="286"/>
    </location>
</feature>
<proteinExistence type="predicted"/>
<organism evidence="2 3">
    <name type="scientific">Mucilaginibacter humi</name>
    <dbReference type="NCBI Taxonomy" id="2732510"/>
    <lineage>
        <taxon>Bacteria</taxon>
        <taxon>Pseudomonadati</taxon>
        <taxon>Bacteroidota</taxon>
        <taxon>Sphingobacteriia</taxon>
        <taxon>Sphingobacteriales</taxon>
        <taxon>Sphingobacteriaceae</taxon>
        <taxon>Mucilaginibacter</taxon>
    </lineage>
</organism>
<reference evidence="2 3" key="1">
    <citation type="submission" date="2020-05" db="EMBL/GenBank/DDBJ databases">
        <authorList>
            <person name="Khan S.A."/>
            <person name="Jeon C.O."/>
            <person name="Chun B.H."/>
        </authorList>
    </citation>
    <scope>NUCLEOTIDE SEQUENCE [LARGE SCALE GENOMIC DNA]</scope>
    <source>
        <strain evidence="2 3">S1162</strain>
    </source>
</reference>